<dbReference type="KEGG" id="sna:Snas_4503"/>
<dbReference type="GO" id="GO:0005886">
    <property type="term" value="C:plasma membrane"/>
    <property type="evidence" value="ECO:0007669"/>
    <property type="project" value="UniProtKB-SubCell"/>
</dbReference>
<evidence type="ECO:0000256" key="15">
    <source>
        <dbReference type="ARBA" id="ARBA00032932"/>
    </source>
</evidence>
<name>D3Q599_STANL</name>
<dbReference type="PANTHER" id="PTHR30622:SF3">
    <property type="entry name" value="UNDECAPRENYL-DIPHOSPHATASE"/>
    <property type="match status" value="1"/>
</dbReference>
<evidence type="ECO:0000256" key="1">
    <source>
        <dbReference type="ARBA" id="ARBA00004651"/>
    </source>
</evidence>
<dbReference type="GO" id="GO:0046677">
    <property type="term" value="P:response to antibiotic"/>
    <property type="evidence" value="ECO:0007669"/>
    <property type="project" value="UniProtKB-UniRule"/>
</dbReference>
<proteinExistence type="inferred from homology"/>
<dbReference type="AlphaFoldDB" id="D3Q599"/>
<dbReference type="GO" id="GO:0008360">
    <property type="term" value="P:regulation of cell shape"/>
    <property type="evidence" value="ECO:0007669"/>
    <property type="project" value="UniProtKB-KW"/>
</dbReference>
<feature type="transmembrane region" description="Helical" evidence="17">
    <location>
        <begin position="253"/>
        <end position="272"/>
    </location>
</feature>
<dbReference type="GO" id="GO:0050380">
    <property type="term" value="F:undecaprenyl-diphosphatase activity"/>
    <property type="evidence" value="ECO:0007669"/>
    <property type="project" value="UniProtKB-UniRule"/>
</dbReference>
<evidence type="ECO:0000256" key="3">
    <source>
        <dbReference type="ARBA" id="ARBA00012374"/>
    </source>
</evidence>
<evidence type="ECO:0000256" key="10">
    <source>
        <dbReference type="ARBA" id="ARBA00022989"/>
    </source>
</evidence>
<comment type="subcellular location">
    <subcellularLocation>
        <location evidence="1 17">Cell membrane</location>
        <topology evidence="1 17">Multi-pass membrane protein</topology>
    </subcellularLocation>
</comment>
<gene>
    <name evidence="17" type="primary">uppP</name>
    <name evidence="18" type="ordered locus">Snas_4503</name>
</gene>
<dbReference type="NCBIfam" id="NF001392">
    <property type="entry name" value="PRK00281.2-1"/>
    <property type="match status" value="1"/>
</dbReference>
<keyword evidence="13 17" id="KW-0961">Cell wall biogenesis/degradation</keyword>
<dbReference type="PANTHER" id="PTHR30622">
    <property type="entry name" value="UNDECAPRENYL-DIPHOSPHATASE"/>
    <property type="match status" value="1"/>
</dbReference>
<evidence type="ECO:0000256" key="5">
    <source>
        <dbReference type="ARBA" id="ARBA00022475"/>
    </source>
</evidence>
<feature type="transmembrane region" description="Helical" evidence="17">
    <location>
        <begin position="119"/>
        <end position="139"/>
    </location>
</feature>
<dbReference type="eggNOG" id="COG1968">
    <property type="taxonomic scope" value="Bacteria"/>
</dbReference>
<keyword evidence="8 17" id="KW-0133">Cell shape</keyword>
<evidence type="ECO:0000256" key="8">
    <source>
        <dbReference type="ARBA" id="ARBA00022960"/>
    </source>
</evidence>
<dbReference type="HOGENOM" id="CLU_060296_1_0_11"/>
<comment type="catalytic activity">
    <reaction evidence="16 17">
        <text>di-trans,octa-cis-undecaprenyl diphosphate + H2O = di-trans,octa-cis-undecaprenyl phosphate + phosphate + H(+)</text>
        <dbReference type="Rhea" id="RHEA:28094"/>
        <dbReference type="ChEBI" id="CHEBI:15377"/>
        <dbReference type="ChEBI" id="CHEBI:15378"/>
        <dbReference type="ChEBI" id="CHEBI:43474"/>
        <dbReference type="ChEBI" id="CHEBI:58405"/>
        <dbReference type="ChEBI" id="CHEBI:60392"/>
        <dbReference type="EC" id="3.6.1.27"/>
    </reaction>
</comment>
<dbReference type="InterPro" id="IPR003824">
    <property type="entry name" value="UppP"/>
</dbReference>
<keyword evidence="11 17" id="KW-0472">Membrane</keyword>
<dbReference type="GO" id="GO:0009252">
    <property type="term" value="P:peptidoglycan biosynthetic process"/>
    <property type="evidence" value="ECO:0007669"/>
    <property type="project" value="UniProtKB-KW"/>
</dbReference>
<evidence type="ECO:0000313" key="19">
    <source>
        <dbReference type="Proteomes" id="UP000000844"/>
    </source>
</evidence>
<sequence length="278" mass="29697">MELWQAVVLGIVEGLTEFLPVSSTGHLTIAEGLMGLKVNDPAITAYSVVIQSGAIAAVLVYFFKDIVRITAAFFRGLFNARARQDFDYKFGWYIIAGSIPIVIVGVLGKDIIKGPLRSLWVVAIALILWSGVMWFAEYAATHQRSEKQLKLKDTVIIGLAQCVALIPGVSRSGATISAGLLRDLDRVTATRLSFFLGIPALVGGGIYEFDEVFKSDIGVAPIVVGTVVSFGVAYASVAWLLKFVAGHSIAVFVWYRIGLGVLIMILLGTGAISSTGAA</sequence>
<dbReference type="OrthoDB" id="9808289at2"/>
<organism evidence="18 19">
    <name type="scientific">Stackebrandtia nassauensis (strain DSM 44728 / CIP 108903 / NRRL B-16338 / NBRC 102104 / LLR-40K-21)</name>
    <dbReference type="NCBI Taxonomy" id="446470"/>
    <lineage>
        <taxon>Bacteria</taxon>
        <taxon>Bacillati</taxon>
        <taxon>Actinomycetota</taxon>
        <taxon>Actinomycetes</taxon>
        <taxon>Glycomycetales</taxon>
        <taxon>Glycomycetaceae</taxon>
        <taxon>Stackebrandtia</taxon>
    </lineage>
</organism>
<evidence type="ECO:0000256" key="17">
    <source>
        <dbReference type="HAMAP-Rule" id="MF_01006"/>
    </source>
</evidence>
<feature type="transmembrane region" description="Helical" evidence="17">
    <location>
        <begin position="90"/>
        <end position="107"/>
    </location>
</feature>
<dbReference type="Proteomes" id="UP000000844">
    <property type="component" value="Chromosome"/>
</dbReference>
<feature type="transmembrane region" description="Helical" evidence="17">
    <location>
        <begin position="43"/>
        <end position="63"/>
    </location>
</feature>
<evidence type="ECO:0000256" key="9">
    <source>
        <dbReference type="ARBA" id="ARBA00022984"/>
    </source>
</evidence>
<keyword evidence="5 17" id="KW-1003">Cell membrane</keyword>
<protein>
    <recommendedName>
        <fullName evidence="4 17">Undecaprenyl-diphosphatase</fullName>
        <ecNumber evidence="3 17">3.6.1.27</ecNumber>
    </recommendedName>
    <alternativeName>
        <fullName evidence="15 17">Bacitracin resistance protein</fullName>
    </alternativeName>
    <alternativeName>
        <fullName evidence="14 17">Undecaprenyl pyrophosphate phosphatase</fullName>
    </alternativeName>
</protein>
<dbReference type="EC" id="3.6.1.27" evidence="3 17"/>
<keyword evidence="19" id="KW-1185">Reference proteome</keyword>
<feature type="transmembrane region" description="Helical" evidence="17">
    <location>
        <begin position="219"/>
        <end position="241"/>
    </location>
</feature>
<evidence type="ECO:0000313" key="18">
    <source>
        <dbReference type="EMBL" id="ADD44148.1"/>
    </source>
</evidence>
<keyword evidence="6 17" id="KW-0812">Transmembrane</keyword>
<dbReference type="NCBIfam" id="TIGR00753">
    <property type="entry name" value="undec_PP_bacA"/>
    <property type="match status" value="1"/>
</dbReference>
<evidence type="ECO:0000256" key="11">
    <source>
        <dbReference type="ARBA" id="ARBA00023136"/>
    </source>
</evidence>
<keyword evidence="12 17" id="KW-0046">Antibiotic resistance</keyword>
<keyword evidence="7 17" id="KW-0378">Hydrolase</keyword>
<evidence type="ECO:0000256" key="12">
    <source>
        <dbReference type="ARBA" id="ARBA00023251"/>
    </source>
</evidence>
<keyword evidence="18" id="KW-0418">Kinase</keyword>
<feature type="transmembrane region" description="Helical" evidence="17">
    <location>
        <begin position="189"/>
        <end position="207"/>
    </location>
</feature>
<dbReference type="Pfam" id="PF02673">
    <property type="entry name" value="BacA"/>
    <property type="match status" value="1"/>
</dbReference>
<keyword evidence="18" id="KW-0808">Transferase</keyword>
<evidence type="ECO:0000256" key="14">
    <source>
        <dbReference type="ARBA" id="ARBA00032707"/>
    </source>
</evidence>
<evidence type="ECO:0000256" key="2">
    <source>
        <dbReference type="ARBA" id="ARBA00010621"/>
    </source>
</evidence>
<evidence type="ECO:0000256" key="16">
    <source>
        <dbReference type="ARBA" id="ARBA00047594"/>
    </source>
</evidence>
<comment type="miscellaneous">
    <text evidence="17">Bacitracin is thought to be involved in the inhibition of peptidoglycan synthesis by sequestering undecaprenyl diphosphate, thereby reducing the pool of lipid carrier available.</text>
</comment>
<evidence type="ECO:0000256" key="4">
    <source>
        <dbReference type="ARBA" id="ARBA00021581"/>
    </source>
</evidence>
<evidence type="ECO:0000256" key="7">
    <source>
        <dbReference type="ARBA" id="ARBA00022801"/>
    </source>
</evidence>
<evidence type="ECO:0000256" key="13">
    <source>
        <dbReference type="ARBA" id="ARBA00023316"/>
    </source>
</evidence>
<dbReference type="STRING" id="446470.Snas_4503"/>
<comment type="similarity">
    <text evidence="2 17">Belongs to the UppP family.</text>
</comment>
<keyword evidence="9 17" id="KW-0573">Peptidoglycan synthesis</keyword>
<accession>D3Q599</accession>
<keyword evidence="10 17" id="KW-1133">Transmembrane helix</keyword>
<evidence type="ECO:0000256" key="6">
    <source>
        <dbReference type="ARBA" id="ARBA00022692"/>
    </source>
</evidence>
<comment type="function">
    <text evidence="17">Catalyzes the dephosphorylation of undecaprenyl diphosphate (UPP). Confers resistance to bacitracin.</text>
</comment>
<dbReference type="GO" id="GO:0016301">
    <property type="term" value="F:kinase activity"/>
    <property type="evidence" value="ECO:0007669"/>
    <property type="project" value="UniProtKB-KW"/>
</dbReference>
<dbReference type="EMBL" id="CP001778">
    <property type="protein sequence ID" value="ADD44148.1"/>
    <property type="molecule type" value="Genomic_DNA"/>
</dbReference>
<reference evidence="18 19" key="1">
    <citation type="journal article" date="2009" name="Stand. Genomic Sci.">
        <title>Complete genome sequence of Stackebrandtia nassauensis type strain (LLR-40K-21).</title>
        <authorList>
            <person name="Munk C."/>
            <person name="Lapidus A."/>
            <person name="Copeland A."/>
            <person name="Jando M."/>
            <person name="Mayilraj S."/>
            <person name="Glavina Del Rio T."/>
            <person name="Nolan M."/>
            <person name="Chen F."/>
            <person name="Lucas S."/>
            <person name="Tice H."/>
            <person name="Cheng J.F."/>
            <person name="Han C."/>
            <person name="Detter J.C."/>
            <person name="Bruce D."/>
            <person name="Goodwin L."/>
            <person name="Chain P."/>
            <person name="Pitluck S."/>
            <person name="Goker M."/>
            <person name="Ovchinikova G."/>
            <person name="Pati A."/>
            <person name="Ivanova N."/>
            <person name="Mavromatis K."/>
            <person name="Chen A."/>
            <person name="Palaniappan K."/>
            <person name="Land M."/>
            <person name="Hauser L."/>
            <person name="Chang Y.J."/>
            <person name="Jeffries C.D."/>
            <person name="Bristow J."/>
            <person name="Eisen J.A."/>
            <person name="Markowitz V."/>
            <person name="Hugenholtz P."/>
            <person name="Kyrpides N.C."/>
            <person name="Klenk H.P."/>
        </authorList>
    </citation>
    <scope>NUCLEOTIDE SEQUENCE [LARGE SCALE GENOMIC DNA]</scope>
    <source>
        <strain evidence="19">DSM 44728 / CIP 108903 / NRRL B-16338 / NBRC 102104 / LLR-40K-21</strain>
    </source>
</reference>
<dbReference type="HAMAP" id="MF_01006">
    <property type="entry name" value="Undec_diphosphatase"/>
    <property type="match status" value="1"/>
</dbReference>
<dbReference type="RefSeq" id="WP_013019719.1">
    <property type="nucleotide sequence ID" value="NC_013947.1"/>
</dbReference>
<dbReference type="GO" id="GO:0071555">
    <property type="term" value="P:cell wall organization"/>
    <property type="evidence" value="ECO:0007669"/>
    <property type="project" value="UniProtKB-KW"/>
</dbReference>